<dbReference type="AlphaFoldDB" id="Q2RUC9"/>
<dbReference type="HOGENOM" id="CLU_159325_2_3_5"/>
<evidence type="ECO:0008006" key="3">
    <source>
        <dbReference type="Google" id="ProtNLM"/>
    </source>
</evidence>
<dbReference type="InterPro" id="IPR008792">
    <property type="entry name" value="PQQD"/>
</dbReference>
<dbReference type="EnsemblBacteria" id="ABC22266">
    <property type="protein sequence ID" value="ABC22266"/>
    <property type="gene ID" value="Rru_A1465"/>
</dbReference>
<gene>
    <name evidence="1" type="ordered locus">Rru_A1465</name>
</gene>
<accession>Q2RUC9</accession>
<protein>
    <recommendedName>
        <fullName evidence="3">PqqD family protein</fullName>
    </recommendedName>
</protein>
<sequence length="105" mass="12130">MERRPDHSKDFAFMITLASRIAIRPGLMAREIDDEMVMMDIESGQYFTLDGVGTEVWRLLGQPIQVSTLGDRLMELYEGDRTAIDADLLRFLESLLEKRLIEIRP</sequence>
<dbReference type="Gene3D" id="1.10.10.1150">
    <property type="entry name" value="Coenzyme PQQ synthesis protein D (PqqD)"/>
    <property type="match status" value="1"/>
</dbReference>
<dbReference type="Pfam" id="PF05402">
    <property type="entry name" value="PqqD"/>
    <property type="match status" value="1"/>
</dbReference>
<evidence type="ECO:0000313" key="1">
    <source>
        <dbReference type="EMBL" id="ABC22266.1"/>
    </source>
</evidence>
<evidence type="ECO:0000313" key="2">
    <source>
        <dbReference type="Proteomes" id="UP000001929"/>
    </source>
</evidence>
<dbReference type="KEGG" id="rru:Rru_A1465"/>
<dbReference type="PATRIC" id="fig|269796.9.peg.1537"/>
<keyword evidence="2" id="KW-1185">Reference proteome</keyword>
<name>Q2RUC9_RHORT</name>
<proteinExistence type="predicted"/>
<dbReference type="STRING" id="269796.Rru_A1465"/>
<dbReference type="PhylomeDB" id="Q2RUC9"/>
<dbReference type="EMBL" id="CP000230">
    <property type="protein sequence ID" value="ABC22266.1"/>
    <property type="molecule type" value="Genomic_DNA"/>
</dbReference>
<reference evidence="1 2" key="1">
    <citation type="journal article" date="2011" name="Stand. Genomic Sci.">
        <title>Complete genome sequence of Rhodospirillum rubrum type strain (S1).</title>
        <authorList>
            <person name="Munk A.C."/>
            <person name="Copeland A."/>
            <person name="Lucas S."/>
            <person name="Lapidus A."/>
            <person name="Del Rio T.G."/>
            <person name="Barry K."/>
            <person name="Detter J.C."/>
            <person name="Hammon N."/>
            <person name="Israni S."/>
            <person name="Pitluck S."/>
            <person name="Brettin T."/>
            <person name="Bruce D."/>
            <person name="Han C."/>
            <person name="Tapia R."/>
            <person name="Gilna P."/>
            <person name="Schmutz J."/>
            <person name="Larimer F."/>
            <person name="Land M."/>
            <person name="Kyrpides N.C."/>
            <person name="Mavromatis K."/>
            <person name="Richardson P."/>
            <person name="Rohde M."/>
            <person name="Goker M."/>
            <person name="Klenk H.P."/>
            <person name="Zhang Y."/>
            <person name="Roberts G.P."/>
            <person name="Reslewic S."/>
            <person name="Schwartz D.C."/>
        </authorList>
    </citation>
    <scope>NUCLEOTIDE SEQUENCE [LARGE SCALE GENOMIC DNA]</scope>
    <source>
        <strain evidence="2">ATCC 11170 / ATH 1.1.1 / DSM 467 / LMG 4362 / NCIMB 8255 / S1</strain>
    </source>
</reference>
<dbReference type="InterPro" id="IPR041881">
    <property type="entry name" value="PqqD_sf"/>
</dbReference>
<organism evidence="1 2">
    <name type="scientific">Rhodospirillum rubrum (strain ATCC 11170 / ATH 1.1.1 / DSM 467 / LMG 4362 / NCIMB 8255 / S1)</name>
    <dbReference type="NCBI Taxonomy" id="269796"/>
    <lineage>
        <taxon>Bacteria</taxon>
        <taxon>Pseudomonadati</taxon>
        <taxon>Pseudomonadota</taxon>
        <taxon>Alphaproteobacteria</taxon>
        <taxon>Rhodospirillales</taxon>
        <taxon>Rhodospirillaceae</taxon>
        <taxon>Rhodospirillum</taxon>
    </lineage>
</organism>
<dbReference type="Proteomes" id="UP000001929">
    <property type="component" value="Chromosome"/>
</dbReference>